<comment type="caution">
    <text evidence="3">The sequence shown here is derived from an EMBL/GenBank/DDBJ whole genome shotgun (WGS) entry which is preliminary data.</text>
</comment>
<dbReference type="InterPro" id="IPR001584">
    <property type="entry name" value="Integrase_cat-core"/>
</dbReference>
<organism evidence="3">
    <name type="scientific">Tanacetum cinerariifolium</name>
    <name type="common">Dalmatian daisy</name>
    <name type="synonym">Chrysanthemum cinerariifolium</name>
    <dbReference type="NCBI Taxonomy" id="118510"/>
    <lineage>
        <taxon>Eukaryota</taxon>
        <taxon>Viridiplantae</taxon>
        <taxon>Streptophyta</taxon>
        <taxon>Embryophyta</taxon>
        <taxon>Tracheophyta</taxon>
        <taxon>Spermatophyta</taxon>
        <taxon>Magnoliopsida</taxon>
        <taxon>eudicotyledons</taxon>
        <taxon>Gunneridae</taxon>
        <taxon>Pentapetalae</taxon>
        <taxon>asterids</taxon>
        <taxon>campanulids</taxon>
        <taxon>Asterales</taxon>
        <taxon>Asteraceae</taxon>
        <taxon>Asteroideae</taxon>
        <taxon>Anthemideae</taxon>
        <taxon>Anthemidinae</taxon>
        <taxon>Tanacetum</taxon>
    </lineage>
</organism>
<dbReference type="SUPFAM" id="SSF53098">
    <property type="entry name" value="Ribonuclease H-like"/>
    <property type="match status" value="1"/>
</dbReference>
<dbReference type="InterPro" id="IPR036397">
    <property type="entry name" value="RNaseH_sf"/>
</dbReference>
<feature type="compositionally biased region" description="Polar residues" evidence="1">
    <location>
        <begin position="1"/>
        <end position="42"/>
    </location>
</feature>
<dbReference type="GO" id="GO:0003676">
    <property type="term" value="F:nucleic acid binding"/>
    <property type="evidence" value="ECO:0007669"/>
    <property type="project" value="InterPro"/>
</dbReference>
<evidence type="ECO:0000313" key="3">
    <source>
        <dbReference type="EMBL" id="GEU41335.1"/>
    </source>
</evidence>
<reference evidence="3" key="1">
    <citation type="journal article" date="2019" name="Sci. Rep.">
        <title>Draft genome of Tanacetum cinerariifolium, the natural source of mosquito coil.</title>
        <authorList>
            <person name="Yamashiro T."/>
            <person name="Shiraishi A."/>
            <person name="Satake H."/>
            <person name="Nakayama K."/>
        </authorList>
    </citation>
    <scope>NUCLEOTIDE SEQUENCE</scope>
</reference>
<proteinExistence type="predicted"/>
<dbReference type="Pfam" id="PF13976">
    <property type="entry name" value="gag_pre-integrs"/>
    <property type="match status" value="1"/>
</dbReference>
<feature type="region of interest" description="Disordered" evidence="1">
    <location>
        <begin position="1160"/>
        <end position="1218"/>
    </location>
</feature>
<dbReference type="CDD" id="cd09272">
    <property type="entry name" value="RNase_HI_RT_Ty1"/>
    <property type="match status" value="1"/>
</dbReference>
<dbReference type="InterPro" id="IPR025724">
    <property type="entry name" value="GAG-pre-integrase_dom"/>
</dbReference>
<feature type="compositionally biased region" description="Basic and acidic residues" evidence="1">
    <location>
        <begin position="1202"/>
        <end position="1211"/>
    </location>
</feature>
<dbReference type="InterPro" id="IPR057670">
    <property type="entry name" value="SH3_retrovirus"/>
</dbReference>
<feature type="region of interest" description="Disordered" evidence="1">
    <location>
        <begin position="1344"/>
        <end position="1379"/>
    </location>
</feature>
<dbReference type="PANTHER" id="PTHR11439:SF495">
    <property type="entry name" value="REVERSE TRANSCRIPTASE, RNA-DEPENDENT DNA POLYMERASE-RELATED"/>
    <property type="match status" value="1"/>
</dbReference>
<feature type="compositionally biased region" description="Basic residues" evidence="1">
    <location>
        <begin position="1184"/>
        <end position="1194"/>
    </location>
</feature>
<feature type="region of interest" description="Disordered" evidence="1">
    <location>
        <begin position="1"/>
        <end position="62"/>
    </location>
</feature>
<accession>A0A6L2JZT0</accession>
<dbReference type="Pfam" id="PF25597">
    <property type="entry name" value="SH3_retrovirus"/>
    <property type="match status" value="1"/>
</dbReference>
<feature type="domain" description="Integrase catalytic" evidence="2">
    <location>
        <begin position="665"/>
        <end position="763"/>
    </location>
</feature>
<feature type="compositionally biased region" description="Basic and acidic residues" evidence="1">
    <location>
        <begin position="49"/>
        <end position="61"/>
    </location>
</feature>
<name>A0A6L2JZT0_TANCI</name>
<dbReference type="InterPro" id="IPR013103">
    <property type="entry name" value="RVT_2"/>
</dbReference>
<feature type="compositionally biased region" description="Polar residues" evidence="1">
    <location>
        <begin position="1355"/>
        <end position="1371"/>
    </location>
</feature>
<dbReference type="Pfam" id="PF07727">
    <property type="entry name" value="RVT_2"/>
    <property type="match status" value="1"/>
</dbReference>
<gene>
    <name evidence="3" type="ORF">Tci_013313</name>
</gene>
<dbReference type="PROSITE" id="PS50994">
    <property type="entry name" value="INTEGRASE"/>
    <property type="match status" value="1"/>
</dbReference>
<evidence type="ECO:0000259" key="2">
    <source>
        <dbReference type="PROSITE" id="PS50994"/>
    </source>
</evidence>
<sequence>MELETTHTSTTAKLSMLKQENGNSFKPVAQTTTNDVGTSTTHIPGPITTEEKAQKKNDVKARKTRFGGNEATKKTQKTLLKKMYENFSATSTKSLDSILNRLQKIISQLAVLGESISHEDLNLFFLRSLHYEWNTHVVVWRNKYDLDRMSIDDLYNNFKIVEQEVKGTTSTNSSAQNMAFVSSPSSTNEVNTAYGVSTANTQVNTASTQVSTANLSDATVYAFLASQPNGSQLAHEDLVQIHEDDLEEMDLKWQLSLLSIRTRRGLAYVEEHIVFYKKNEVLFSKEIVVLKRDISYKDSDISVLKRSQIADNCKKSLGYESYHAVLPPPTGLFSPLKLDLSNSSLEEFKQPEFERYGPKSSEIESKNASKDIPNEIKEQTNASLVKKLVLDNKDCSVESLVVVEKKTVVPTIAKIKVVRPKQQENPVRKPVREMEVSGNNYTRVHSNNSTGKTHPSTYRNMALKAVLIKTGIRPLNTARPVNTAHPRTTVYSARPMPRPVNTTRPRLVNTARPRPVNTARPRLVNTVRPNSAVVNAVRVNRVNAVKASAYSSQEWLGSPKETNFLILCAGSSTTGVLLKVPRRNNMYSVDMKNIVPKESLTCLVAKATLDESMLWHRRLGHINLKNINKLVKDNLVRGLPLKRFKNDQTCVACLKGKKQSLLYTWVFFLATKNETTCILKKFITEIENLVDKKVKIIICDNGTEFKNSVMNDFCAIKVIRREFSIARTPQQNGVVERRNKTLIEAAKTMLANSKLPTTFWAEAESLMENDDGLFVGYSLNSKAFRVYKLRTRKVEENLHIKFLEDKPSIAGTEDSIGEGHSSKENRSSQDYILMTLWKMVYYLTFLQRMLAKMNYNLLVMLNIRMMKSAFLYGRIEEEVYVCQPLGFKDLDHPDKELCTEFERLMKDKFQMSSMGELTFFLGLQVKQKEYGIFISQDKYVTEVLRKFNFLDVKSANTPVDMEKTLVKDVDGDDVDVHLYRSMIGSLMYLTTSRPDIIYAVCVCARFQVIPKVSHLHVVKRIFRYLKGHPKLGLWYPRDSLFELVAYIDSDYVRASLDRKSTTGGYQFLGSRLISWQCKNQTVVATSITKAEYVAAASCCRQAYTYYCQLKVNAVKCKFTTAGDVKTVNGEVQIQALVNKKNVIITETSVRSDLHLEDAEEIPTESHHTPTVTQPSTASQTQQKQKSKKFKKRITKVPQLSESTHDVADEHVTTTSKDPLSANQALENTSLKRRVKKLKKRASKKSHKLKRLYKIGSSTRVEFSKDISLSDQVDASKQERMIEDLDADEGVGLVNETQGRNDQDMFDTSIFDDEEVVAEKEVSTIKVVTTAGVEVVTTAGVESSKPKAKGIVIQDPSKTPTPKPIDSSQQPSKAKDKGKAKIIKPEKPLKRKDQIMIDEEDNTQAMIDVDYKLAARLQEEESGELNIEENSRLFVELMDKRKKHFARLKAKKIKSKPPTKAQKRNHMCTYLKNMLVKGSEKAVEGSEKAKEGSSKRVTDKLEQKDAKRQRIEDENESAELNRCLEIILDDDVTIEATPLSSKSPTIVDYKIYKEGRKSFFKIIRADGNSQNYLTFGMMFKNFNREDLKVLWSILKARFKKTKPVDDMDNLLFQTLKTMFEHHVEDNVSIYKNILHQMWNDVRLQVDYEVEMAYDLLRLIRKQINEGYVPE</sequence>
<dbReference type="InterPro" id="IPR012337">
    <property type="entry name" value="RNaseH-like_sf"/>
</dbReference>
<feature type="compositionally biased region" description="Low complexity" evidence="1">
    <location>
        <begin position="1170"/>
        <end position="1183"/>
    </location>
</feature>
<dbReference type="Pfam" id="PF14223">
    <property type="entry name" value="Retrotran_gag_2"/>
    <property type="match status" value="1"/>
</dbReference>
<dbReference type="EMBL" id="BKCJ010001424">
    <property type="protein sequence ID" value="GEU41335.1"/>
    <property type="molecule type" value="Genomic_DNA"/>
</dbReference>
<protein>
    <submittedName>
        <fullName evidence="3">Uncharacterized mitochondrial protein AtMg00810-like</fullName>
    </submittedName>
</protein>
<evidence type="ECO:0000256" key="1">
    <source>
        <dbReference type="SAM" id="MobiDB-lite"/>
    </source>
</evidence>
<dbReference type="Gene3D" id="3.30.420.10">
    <property type="entry name" value="Ribonuclease H-like superfamily/Ribonuclease H"/>
    <property type="match status" value="1"/>
</dbReference>
<feature type="compositionally biased region" description="Basic and acidic residues" evidence="1">
    <location>
        <begin position="1480"/>
        <end position="1511"/>
    </location>
</feature>
<dbReference type="PANTHER" id="PTHR11439">
    <property type="entry name" value="GAG-POL-RELATED RETROTRANSPOSON"/>
    <property type="match status" value="1"/>
</dbReference>
<dbReference type="GO" id="GO:0015074">
    <property type="term" value="P:DNA integration"/>
    <property type="evidence" value="ECO:0007669"/>
    <property type="project" value="InterPro"/>
</dbReference>
<feature type="region of interest" description="Disordered" evidence="1">
    <location>
        <begin position="1480"/>
        <end position="1513"/>
    </location>
</feature>